<keyword evidence="1 3" id="KW-0853">WD repeat</keyword>
<feature type="repeat" description="WD" evidence="3">
    <location>
        <begin position="676"/>
        <end position="717"/>
    </location>
</feature>
<reference evidence="6 7" key="2">
    <citation type="submission" date="2020-03" db="EMBL/GenBank/DDBJ databases">
        <authorList>
            <person name="Ichikawa N."/>
            <person name="Kimura A."/>
            <person name="Kitahashi Y."/>
            <person name="Uohara A."/>
        </authorList>
    </citation>
    <scope>NUCLEOTIDE SEQUENCE [LARGE SCALE GENOMIC DNA]</scope>
    <source>
        <strain evidence="6 7">NBRC 108639</strain>
    </source>
</reference>
<feature type="repeat" description="WD" evidence="3">
    <location>
        <begin position="1180"/>
        <end position="1213"/>
    </location>
</feature>
<feature type="domain" description="HTH cro/C1-type" evidence="5">
    <location>
        <begin position="37"/>
        <end position="85"/>
    </location>
</feature>
<dbReference type="InterPro" id="IPR049052">
    <property type="entry name" value="nSTAND1"/>
</dbReference>
<evidence type="ECO:0000256" key="2">
    <source>
        <dbReference type="ARBA" id="ARBA00022737"/>
    </source>
</evidence>
<dbReference type="CDD" id="cd00093">
    <property type="entry name" value="HTH_XRE"/>
    <property type="match status" value="1"/>
</dbReference>
<dbReference type="SUPFAM" id="SSF47413">
    <property type="entry name" value="lambda repressor-like DNA-binding domains"/>
    <property type="match status" value="1"/>
</dbReference>
<evidence type="ECO:0000313" key="6">
    <source>
        <dbReference type="EMBL" id="GFJ82224.1"/>
    </source>
</evidence>
<gene>
    <name evidence="6" type="ORF">Phou_064040</name>
</gene>
<evidence type="ECO:0000256" key="4">
    <source>
        <dbReference type="SAM" id="MobiDB-lite"/>
    </source>
</evidence>
<feature type="region of interest" description="Disordered" evidence="4">
    <location>
        <begin position="933"/>
        <end position="954"/>
    </location>
</feature>
<dbReference type="PRINTS" id="PR00320">
    <property type="entry name" value="GPROTEINBRPT"/>
</dbReference>
<dbReference type="InterPro" id="IPR010982">
    <property type="entry name" value="Lambda_DNA-bd_dom_sf"/>
</dbReference>
<comment type="caution">
    <text evidence="6">The sequence shown here is derived from an EMBL/GenBank/DDBJ whole genome shotgun (WGS) entry which is preliminary data.</text>
</comment>
<dbReference type="SMART" id="SM00530">
    <property type="entry name" value="HTH_XRE"/>
    <property type="match status" value="1"/>
</dbReference>
<dbReference type="InterPro" id="IPR011047">
    <property type="entry name" value="Quinoprotein_ADH-like_sf"/>
</dbReference>
<evidence type="ECO:0000256" key="1">
    <source>
        <dbReference type="ARBA" id="ARBA00022574"/>
    </source>
</evidence>
<dbReference type="SUPFAM" id="SSF82171">
    <property type="entry name" value="DPP6 N-terminal domain-like"/>
    <property type="match status" value="1"/>
</dbReference>
<sequence>MAEDAVAAPGPAGSATEQELLDRLNRLRVAAARRHGKARLSLRDLATATGVPRSSLANYLAGRTVMPLDVLDRVVLALGVDPAQAGAWATAWERVTADRLPAAASAVHPGIPDVCPYRGLEAFTAEHAGWFQGRADAVQRVLAALAGPRRGLLLLGPSGAGKSSLVAAGVLPALAAGGLPGSDLWPTALTRPGPGPGLPARLAEPVDGLLVVDQFEELLTAPDGDREAAHKVLDRLTALIGAQSGRVLLVMRDDFYPRLAALAPELLDALGSGLVNVPATLGVQDLRDIIVEPAADVGLRCQEGLAERIVADVLAADTRTAPARQAPVTVLPLLELTLLQVWRRRRDGWLTHEAYQRAGGVAGSVATWCDAVVDEFPAEQHSIARRMLTALVRPADDVHHIPAVRQQVPLPVLRDLATDGEAAADADAVLAALTAQRVVTTRTVRATNQDFEGTDGVAVAELVHEALIRDWSRLREWVGQDHRFQDWLRRTAEQHARWAASRDPDDLLSGSLLADGLDWSARRRLPADTATFVVASQRRQKAGKRRVRRLTAVLVGLLVAALVATNVAFWQRQNAAASQRVALSRLIAATSDSLIGSDPDLAALLAVRAYRTSPTAEATHSVYAAAALPQYRSLTRHGSAVTAVVLSPDGRTVATGDQDGTVRLTEVATRRSRHVLADRTGAVSSIAFSPDGRTVAVGRVGGPARLWDVATGLTRATLPGGPVGTPSVAFSPDGRTLVTGGDDRVRLWDGATGRLRRVFDRRSEGAFALRFTPDGRTLVAGGRDGDTSRWDIGTGRPRAVAHVDFEDAAAIVYSPDGRLAASSAGGSVRVWDLASGELRTETDEHTAEVSALAFSPDGAALAAATTDGFLRLWNTATWQPRVQLHGHAGIVNSLAFSRDGLTLASAGDDHTARLWKLTLLRPRAVLPSRETASAHGVSFSPDGSTLATTGPPEGAVRFWDPATGRPLASALDGRVDEVLRVSFSPDGRMLALIGLDGGVRLWDSVTGRIASLRGRFIPEMAFSPDGRTLAVGGREDAILLWDSRTGQAKTTLRGDFGQVVSVAFSPDGRTMATGSRQGRATIRDAATGAEKAVLGGHTAQSVSVVYSPDNRTLATFNLDGARLWDVETGRLRAVLARSVNLDSAMTSMAFSPDGRTLATGSGDGTLRLWDVSTTRPRATLTGAPNSMSTVVFSPDGKTIATAGGSEGVQLWSVPIPDAATAVAEICHAIGRNLTRQERITYLPDESRPDDCPRPSNER</sequence>
<dbReference type="InterPro" id="IPR020472">
    <property type="entry name" value="WD40_PAC1"/>
</dbReference>
<protein>
    <recommendedName>
        <fullName evidence="5">HTH cro/C1-type domain-containing protein</fullName>
    </recommendedName>
</protein>
<feature type="repeat" description="WD" evidence="3">
    <location>
        <begin position="634"/>
        <end position="675"/>
    </location>
</feature>
<dbReference type="InterPro" id="IPR027417">
    <property type="entry name" value="P-loop_NTPase"/>
</dbReference>
<evidence type="ECO:0000259" key="5">
    <source>
        <dbReference type="PROSITE" id="PS50943"/>
    </source>
</evidence>
<dbReference type="EMBL" id="BLPF01000002">
    <property type="protein sequence ID" value="GFJ82224.1"/>
    <property type="molecule type" value="Genomic_DNA"/>
</dbReference>
<dbReference type="Gene3D" id="1.10.260.40">
    <property type="entry name" value="lambda repressor-like DNA-binding domains"/>
    <property type="match status" value="1"/>
</dbReference>
<dbReference type="PANTHER" id="PTHR22847:SF637">
    <property type="entry name" value="WD REPEAT DOMAIN 5B"/>
    <property type="match status" value="1"/>
</dbReference>
<proteinExistence type="predicted"/>
<keyword evidence="7" id="KW-1185">Reference proteome</keyword>
<dbReference type="CDD" id="cd00200">
    <property type="entry name" value="WD40"/>
    <property type="match status" value="2"/>
</dbReference>
<dbReference type="Pfam" id="PF20703">
    <property type="entry name" value="nSTAND1"/>
    <property type="match status" value="1"/>
</dbReference>
<dbReference type="RefSeq" id="WP_173062447.1">
    <property type="nucleotide sequence ID" value="NZ_BAABGO010000016.1"/>
</dbReference>
<dbReference type="SMART" id="SM00320">
    <property type="entry name" value="WD40"/>
    <property type="match status" value="14"/>
</dbReference>
<dbReference type="InterPro" id="IPR001680">
    <property type="entry name" value="WD40_rpt"/>
</dbReference>
<name>A0A6V8KEH8_9ACTN</name>
<keyword evidence="2" id="KW-0677">Repeat</keyword>
<feature type="repeat" description="WD" evidence="3">
    <location>
        <begin position="759"/>
        <end position="800"/>
    </location>
</feature>
<dbReference type="InterPro" id="IPR015943">
    <property type="entry name" value="WD40/YVTN_repeat-like_dom_sf"/>
</dbReference>
<evidence type="ECO:0000256" key="3">
    <source>
        <dbReference type="PROSITE-ProRule" id="PRU00221"/>
    </source>
</evidence>
<dbReference type="PROSITE" id="PS50294">
    <property type="entry name" value="WD_REPEATS_REGION"/>
    <property type="match status" value="6"/>
</dbReference>
<dbReference type="InterPro" id="IPR019775">
    <property type="entry name" value="WD40_repeat_CS"/>
</dbReference>
<feature type="repeat" description="WD" evidence="3">
    <location>
        <begin position="884"/>
        <end position="917"/>
    </location>
</feature>
<dbReference type="PANTHER" id="PTHR22847">
    <property type="entry name" value="WD40 REPEAT PROTEIN"/>
    <property type="match status" value="1"/>
</dbReference>
<evidence type="ECO:0000313" key="7">
    <source>
        <dbReference type="Proteomes" id="UP000482800"/>
    </source>
</evidence>
<dbReference type="AlphaFoldDB" id="A0A6V8KEH8"/>
<feature type="repeat" description="WD" evidence="3">
    <location>
        <begin position="1138"/>
        <end position="1179"/>
    </location>
</feature>
<dbReference type="Pfam" id="PF13560">
    <property type="entry name" value="HTH_31"/>
    <property type="match status" value="1"/>
</dbReference>
<dbReference type="PROSITE" id="PS00678">
    <property type="entry name" value="WD_REPEATS_1"/>
    <property type="match status" value="1"/>
</dbReference>
<feature type="repeat" description="WD" evidence="3">
    <location>
        <begin position="971"/>
        <end position="1012"/>
    </location>
</feature>
<dbReference type="Gene3D" id="2.130.10.10">
    <property type="entry name" value="YVTN repeat-like/Quinoprotein amine dehydrogenase"/>
    <property type="match status" value="5"/>
</dbReference>
<feature type="repeat" description="WD" evidence="3">
    <location>
        <begin position="842"/>
        <end position="874"/>
    </location>
</feature>
<organism evidence="6 7">
    <name type="scientific">Phytohabitans houttuyneae</name>
    <dbReference type="NCBI Taxonomy" id="1076126"/>
    <lineage>
        <taxon>Bacteria</taxon>
        <taxon>Bacillati</taxon>
        <taxon>Actinomycetota</taxon>
        <taxon>Actinomycetes</taxon>
        <taxon>Micromonosporales</taxon>
        <taxon>Micromonosporaceae</taxon>
    </lineage>
</organism>
<dbReference type="Pfam" id="PF00400">
    <property type="entry name" value="WD40"/>
    <property type="match status" value="12"/>
</dbReference>
<reference evidence="6 7" key="1">
    <citation type="submission" date="2020-03" db="EMBL/GenBank/DDBJ databases">
        <title>Whole genome shotgun sequence of Phytohabitans houttuyneae NBRC 108639.</title>
        <authorList>
            <person name="Komaki H."/>
            <person name="Tamura T."/>
        </authorList>
    </citation>
    <scope>NUCLEOTIDE SEQUENCE [LARGE SCALE GENOMIC DNA]</scope>
    <source>
        <strain evidence="6 7">NBRC 108639</strain>
    </source>
</reference>
<accession>A0A6V8KEH8</accession>
<feature type="repeat" description="WD" evidence="3">
    <location>
        <begin position="1020"/>
        <end position="1051"/>
    </location>
</feature>
<dbReference type="PROSITE" id="PS50943">
    <property type="entry name" value="HTH_CROC1"/>
    <property type="match status" value="1"/>
</dbReference>
<dbReference type="GO" id="GO:0003677">
    <property type="term" value="F:DNA binding"/>
    <property type="evidence" value="ECO:0007669"/>
    <property type="project" value="InterPro"/>
</dbReference>
<dbReference type="Proteomes" id="UP000482800">
    <property type="component" value="Unassembled WGS sequence"/>
</dbReference>
<dbReference type="InterPro" id="IPR001387">
    <property type="entry name" value="Cro/C1-type_HTH"/>
</dbReference>
<dbReference type="SUPFAM" id="SSF50998">
    <property type="entry name" value="Quinoprotein alcohol dehydrogenase-like"/>
    <property type="match status" value="2"/>
</dbReference>
<dbReference type="PROSITE" id="PS50082">
    <property type="entry name" value="WD_REPEATS_2"/>
    <property type="match status" value="9"/>
</dbReference>
<dbReference type="SUPFAM" id="SSF52540">
    <property type="entry name" value="P-loop containing nucleoside triphosphate hydrolases"/>
    <property type="match status" value="1"/>
</dbReference>